<protein>
    <submittedName>
        <fullName evidence="2">Uncharacterized protein</fullName>
    </submittedName>
</protein>
<reference evidence="2" key="1">
    <citation type="submission" date="2022-12" db="EMBL/GenBank/DDBJ databases">
        <title>Genome assemblies of Blomia tropicalis.</title>
        <authorList>
            <person name="Cui Y."/>
        </authorList>
    </citation>
    <scope>NUCLEOTIDE SEQUENCE</scope>
    <source>
        <tissue evidence="2">Adult mites</tissue>
    </source>
</reference>
<gene>
    <name evidence="2" type="ORF">RDWZM_001596</name>
</gene>
<name>A0A9Q0MC02_BLOTA</name>
<comment type="caution">
    <text evidence="2">The sequence shown here is derived from an EMBL/GenBank/DDBJ whole genome shotgun (WGS) entry which is preliminary data.</text>
</comment>
<organism evidence="2 3">
    <name type="scientific">Blomia tropicalis</name>
    <name type="common">Mite</name>
    <dbReference type="NCBI Taxonomy" id="40697"/>
    <lineage>
        <taxon>Eukaryota</taxon>
        <taxon>Metazoa</taxon>
        <taxon>Ecdysozoa</taxon>
        <taxon>Arthropoda</taxon>
        <taxon>Chelicerata</taxon>
        <taxon>Arachnida</taxon>
        <taxon>Acari</taxon>
        <taxon>Acariformes</taxon>
        <taxon>Sarcoptiformes</taxon>
        <taxon>Astigmata</taxon>
        <taxon>Glycyphagoidea</taxon>
        <taxon>Echimyopodidae</taxon>
        <taxon>Blomia</taxon>
    </lineage>
</organism>
<evidence type="ECO:0000313" key="3">
    <source>
        <dbReference type="Proteomes" id="UP001142055"/>
    </source>
</evidence>
<evidence type="ECO:0000313" key="2">
    <source>
        <dbReference type="EMBL" id="KAJ6223051.1"/>
    </source>
</evidence>
<proteinExistence type="predicted"/>
<sequence>MVNGTTILQQHVYRATQRQRRRRRPSPTTTTIKVTGNFLFKFACIELMSPPLHLGSFHSHDQLQRQQLQQQQRQFTSTNRCKCHESLQHQ</sequence>
<evidence type="ECO:0000256" key="1">
    <source>
        <dbReference type="SAM" id="MobiDB-lite"/>
    </source>
</evidence>
<accession>A0A9Q0MC02</accession>
<dbReference type="EMBL" id="JAPWDV010000001">
    <property type="protein sequence ID" value="KAJ6223051.1"/>
    <property type="molecule type" value="Genomic_DNA"/>
</dbReference>
<dbReference type="AlphaFoldDB" id="A0A9Q0MC02"/>
<feature type="region of interest" description="Disordered" evidence="1">
    <location>
        <begin position="1"/>
        <end position="30"/>
    </location>
</feature>
<keyword evidence="3" id="KW-1185">Reference proteome</keyword>
<dbReference type="Proteomes" id="UP001142055">
    <property type="component" value="Chromosome 1"/>
</dbReference>